<sequence length="31" mass="3448">MLQKAIGRGLLDLDEFTRRTDVALASRTRGS</sequence>
<comment type="caution">
    <text evidence="2">The sequence shown here is derived from an EMBL/GenBank/DDBJ whole genome shotgun (WGS) entry which is preliminary data.</text>
</comment>
<evidence type="ECO:0000313" key="2">
    <source>
        <dbReference type="EMBL" id="MFC7618392.1"/>
    </source>
</evidence>
<accession>A0ABW2TZQ3</accession>
<evidence type="ECO:0000313" key="3">
    <source>
        <dbReference type="Proteomes" id="UP001596512"/>
    </source>
</evidence>
<dbReference type="EMBL" id="JBHTEY010000004">
    <property type="protein sequence ID" value="MFC7618392.1"/>
    <property type="molecule type" value="Genomic_DNA"/>
</dbReference>
<evidence type="ECO:0000259" key="1">
    <source>
        <dbReference type="Pfam" id="PF08044"/>
    </source>
</evidence>
<feature type="domain" description="DUF1707" evidence="1">
    <location>
        <begin position="2"/>
        <end position="30"/>
    </location>
</feature>
<gene>
    <name evidence="2" type="ORF">ACFQV2_38540</name>
</gene>
<organism evidence="2 3">
    <name type="scientific">Actinokineospora soli</name>
    <dbReference type="NCBI Taxonomy" id="1048753"/>
    <lineage>
        <taxon>Bacteria</taxon>
        <taxon>Bacillati</taxon>
        <taxon>Actinomycetota</taxon>
        <taxon>Actinomycetes</taxon>
        <taxon>Pseudonocardiales</taxon>
        <taxon>Pseudonocardiaceae</taxon>
        <taxon>Actinokineospora</taxon>
    </lineage>
</organism>
<proteinExistence type="predicted"/>
<dbReference type="Proteomes" id="UP001596512">
    <property type="component" value="Unassembled WGS sequence"/>
</dbReference>
<name>A0ABW2TZQ3_9PSEU</name>
<dbReference type="InterPro" id="IPR012551">
    <property type="entry name" value="DUF1707_SHOCT-like"/>
</dbReference>
<protein>
    <submittedName>
        <fullName evidence="2">DUF1707 domain-containing protein</fullName>
    </submittedName>
</protein>
<reference evidence="3" key="1">
    <citation type="journal article" date="2019" name="Int. J. Syst. Evol. Microbiol.">
        <title>The Global Catalogue of Microorganisms (GCM) 10K type strain sequencing project: providing services to taxonomists for standard genome sequencing and annotation.</title>
        <authorList>
            <consortium name="The Broad Institute Genomics Platform"/>
            <consortium name="The Broad Institute Genome Sequencing Center for Infectious Disease"/>
            <person name="Wu L."/>
            <person name="Ma J."/>
        </authorList>
    </citation>
    <scope>NUCLEOTIDE SEQUENCE [LARGE SCALE GENOMIC DNA]</scope>
    <source>
        <strain evidence="3">JCM 17695</strain>
    </source>
</reference>
<dbReference type="Pfam" id="PF08044">
    <property type="entry name" value="DUF1707"/>
    <property type="match status" value="1"/>
</dbReference>
<keyword evidence="3" id="KW-1185">Reference proteome</keyword>